<accession>Q75CK7</accession>
<dbReference type="InterPro" id="IPR006553">
    <property type="entry name" value="Leu-rich_rpt_Cys-con_subtyp"/>
</dbReference>
<dbReference type="GO" id="GO:0008104">
    <property type="term" value="P:intracellular protein localization"/>
    <property type="evidence" value="ECO:0007669"/>
    <property type="project" value="EnsemblFungi"/>
</dbReference>
<dbReference type="GO" id="GO:0070911">
    <property type="term" value="P:global genome nucleotide-excision repair"/>
    <property type="evidence" value="ECO:0007669"/>
    <property type="project" value="EnsemblFungi"/>
</dbReference>
<dbReference type="PANTHER" id="PTHR13318:SF190">
    <property type="entry name" value="PARTNER OF PAIRED, ISOFORM B"/>
    <property type="match status" value="1"/>
</dbReference>
<sequence length="548" mass="61101">MYRSRNKSKAGDNEVRGPNSALTQFLREQGISAESIKERWKSTRQSESQDSADAAETDSDKGDSDYDGSSSDGAPESGLESSRASSRARSNPVDSDEEEYEEGVAARQGIRPKREPEMVQEVLKRRKQALQRRQAKRKRAMELLDRKTKRIPTLQDVCVAVIGESIMKHKEHSLSVNKHILDVLGGVSVHNMNKLADALSKSRALNDRTLQLFLNVNLETITFHDCSNISADGYKSLAAFTPHLRAVSLQMCGQLNNEALLLMAEKLTNLRELYLDGPFLINDETWGIFFERMGDKLEAFHVSNTHRFTDDSLQKLLLHCGGSLRSLKLSRLDSISNYALLPRYLHQDVHTLILQYPSNEEDITDEIMINLLGVVGNSLKVLNLDGCTGITDSFLVNGLASNVRSGSDSCSLERLSLEELDQVTSDGFITFFSSVQLPRLHYLNLRRCHQLDDASIAEIWLNPCSKFLKELNLNSARNLTAAGFQLMSCPNLQQLNVGFVRCVDDKLLAHISECAPNLEIVEVYGDNLVTQNASARGVTIIGRQSDSI</sequence>
<dbReference type="eggNOG" id="KOG1947">
    <property type="taxonomic scope" value="Eukaryota"/>
</dbReference>
<evidence type="ECO:0000256" key="1">
    <source>
        <dbReference type="SAM" id="MobiDB-lite"/>
    </source>
</evidence>
<dbReference type="GO" id="GO:0031463">
    <property type="term" value="C:Cul3-RING ubiquitin ligase complex"/>
    <property type="evidence" value="ECO:0007669"/>
    <property type="project" value="EnsemblFungi"/>
</dbReference>
<feature type="region of interest" description="Disordered" evidence="1">
    <location>
        <begin position="1"/>
        <end position="119"/>
    </location>
</feature>
<evidence type="ECO:0000313" key="2">
    <source>
        <dbReference type="EMBL" id="AAS51140.1"/>
    </source>
</evidence>
<dbReference type="SMART" id="SM00367">
    <property type="entry name" value="LRR_CC"/>
    <property type="match status" value="6"/>
</dbReference>
<name>Q75CK7_EREGS</name>
<reference evidence="2 3" key="1">
    <citation type="journal article" date="2004" name="Science">
        <title>The Ashbya gossypii genome as a tool for mapping the ancient Saccharomyces cerevisiae genome.</title>
        <authorList>
            <person name="Dietrich F.S."/>
            <person name="Voegeli S."/>
            <person name="Brachat S."/>
            <person name="Lerch A."/>
            <person name="Gates K."/>
            <person name="Steiner S."/>
            <person name="Mohr C."/>
            <person name="Pohlmann R."/>
            <person name="Luedi P."/>
            <person name="Choi S."/>
            <person name="Wing R.A."/>
            <person name="Flavier A."/>
            <person name="Gaffney T.D."/>
            <person name="Philippsen P."/>
        </authorList>
    </citation>
    <scope>NUCLEOTIDE SEQUENCE [LARGE SCALE GENOMIC DNA]</scope>
    <source>
        <strain evidence="3">ATCC 10895 / CBS 109.51 / FGSC 9923 / NRRL Y-1056</strain>
    </source>
</reference>
<protein>
    <submittedName>
        <fullName evidence="2">ACL088Cp</fullName>
    </submittedName>
</protein>
<organism evidence="2 3">
    <name type="scientific">Eremothecium gossypii (strain ATCC 10895 / CBS 109.51 / FGSC 9923 / NRRL Y-1056)</name>
    <name type="common">Yeast</name>
    <name type="synonym">Ashbya gossypii</name>
    <dbReference type="NCBI Taxonomy" id="284811"/>
    <lineage>
        <taxon>Eukaryota</taxon>
        <taxon>Fungi</taxon>
        <taxon>Dikarya</taxon>
        <taxon>Ascomycota</taxon>
        <taxon>Saccharomycotina</taxon>
        <taxon>Saccharomycetes</taxon>
        <taxon>Saccharomycetales</taxon>
        <taxon>Saccharomycetaceae</taxon>
        <taxon>Eremothecium</taxon>
    </lineage>
</organism>
<dbReference type="SUPFAM" id="SSF52047">
    <property type="entry name" value="RNI-like"/>
    <property type="match status" value="1"/>
</dbReference>
<proteinExistence type="predicted"/>
<dbReference type="OrthoDB" id="1924287at2759"/>
<dbReference type="Gene3D" id="3.80.10.10">
    <property type="entry name" value="Ribonuclease Inhibitor"/>
    <property type="match status" value="2"/>
</dbReference>
<gene>
    <name evidence="2" type="ORF">AGOS_ACL088C</name>
</gene>
<dbReference type="GO" id="GO:0009411">
    <property type="term" value="P:response to UV"/>
    <property type="evidence" value="ECO:0007669"/>
    <property type="project" value="EnsemblFungi"/>
</dbReference>
<dbReference type="HOGENOM" id="CLU_006598_2_1_1"/>
<feature type="compositionally biased region" description="Low complexity" evidence="1">
    <location>
        <begin position="81"/>
        <end position="90"/>
    </location>
</feature>
<reference evidence="3" key="2">
    <citation type="journal article" date="2013" name="G3 (Bethesda)">
        <title>Genomes of Ashbya fungi isolated from insects reveal four mating-type loci, numerous translocations, lack of transposons, and distinct gene duplications.</title>
        <authorList>
            <person name="Dietrich F.S."/>
            <person name="Voegeli S."/>
            <person name="Kuo S."/>
            <person name="Philippsen P."/>
        </authorList>
    </citation>
    <scope>GENOME REANNOTATION</scope>
    <source>
        <strain evidence="3">ATCC 10895 / CBS 109.51 / FGSC 9923 / NRRL Y-1056</strain>
    </source>
</reference>
<dbReference type="GO" id="GO:0008094">
    <property type="term" value="F:ATP-dependent activity, acting on DNA"/>
    <property type="evidence" value="ECO:0007669"/>
    <property type="project" value="EnsemblFungi"/>
</dbReference>
<dbReference type="Proteomes" id="UP000000591">
    <property type="component" value="Chromosome III"/>
</dbReference>
<dbReference type="AlphaFoldDB" id="Q75CK7"/>
<dbReference type="RefSeq" id="NP_983316.1">
    <property type="nucleotide sequence ID" value="NM_208669.1"/>
</dbReference>
<dbReference type="GO" id="GO:0003684">
    <property type="term" value="F:damaged DNA binding"/>
    <property type="evidence" value="ECO:0007669"/>
    <property type="project" value="EnsemblFungi"/>
</dbReference>
<dbReference type="GO" id="GO:0031146">
    <property type="term" value="P:SCF-dependent proteasomal ubiquitin-dependent protein catabolic process"/>
    <property type="evidence" value="ECO:0000318"/>
    <property type="project" value="GO_Central"/>
</dbReference>
<dbReference type="GeneID" id="4619436"/>
<dbReference type="GO" id="GO:0000715">
    <property type="term" value="P:nucleotide-excision repair, DNA damage recognition"/>
    <property type="evidence" value="ECO:0007669"/>
    <property type="project" value="EnsemblFungi"/>
</dbReference>
<dbReference type="PANTHER" id="PTHR13318">
    <property type="entry name" value="PARTNER OF PAIRED, ISOFORM B-RELATED"/>
    <property type="match status" value="1"/>
</dbReference>
<dbReference type="GO" id="GO:0000113">
    <property type="term" value="C:nucleotide-excision repair factor 4 complex"/>
    <property type="evidence" value="ECO:0007669"/>
    <property type="project" value="EnsemblFungi"/>
</dbReference>
<dbReference type="GO" id="GO:0004842">
    <property type="term" value="F:ubiquitin-protein transferase activity"/>
    <property type="evidence" value="ECO:0007669"/>
    <property type="project" value="EnsemblFungi"/>
</dbReference>
<dbReference type="STRING" id="284811.Q75CK7"/>
<dbReference type="KEGG" id="ago:AGOS_ACL088C"/>
<evidence type="ECO:0000313" key="3">
    <source>
        <dbReference type="Proteomes" id="UP000000591"/>
    </source>
</evidence>
<dbReference type="EMBL" id="AE016816">
    <property type="protein sequence ID" value="AAS51140.1"/>
    <property type="molecule type" value="Genomic_DNA"/>
</dbReference>
<dbReference type="FunCoup" id="Q75CK7">
    <property type="interactions" value="47"/>
</dbReference>
<dbReference type="InterPro" id="IPR032675">
    <property type="entry name" value="LRR_dom_sf"/>
</dbReference>
<dbReference type="FunFam" id="3.80.10.10:FF:000601">
    <property type="entry name" value="DNA repair protein Rad7, protein"/>
    <property type="match status" value="1"/>
</dbReference>
<dbReference type="InParanoid" id="Q75CK7"/>
<dbReference type="GO" id="GO:0019005">
    <property type="term" value="C:SCF ubiquitin ligase complex"/>
    <property type="evidence" value="ECO:0000318"/>
    <property type="project" value="GO_Central"/>
</dbReference>
<dbReference type="OMA" id="MCGQLNN"/>
<keyword evidence="3" id="KW-1185">Reference proteome</keyword>